<reference evidence="2" key="1">
    <citation type="submission" date="2025-08" db="UniProtKB">
        <authorList>
            <consortium name="RefSeq"/>
        </authorList>
    </citation>
    <scope>IDENTIFICATION</scope>
</reference>
<dbReference type="CTD" id="100170791"/>
<dbReference type="GO" id="GO:0005737">
    <property type="term" value="C:cytoplasm"/>
    <property type="evidence" value="ECO:0007669"/>
    <property type="project" value="TreeGrafter"/>
</dbReference>
<sequence length="587" mass="66214">MPKFQDVVQKWRNTPAHKFRQKDRELCIQIGSACIDQGETAKVLDFIKEEQNQGIVKALGLGLLQSLVRDIVKRRRNPVHCEAAVSHLVQTCKPKDLFDNLFGQLEDCDPGAIGETVICLLPLLQTVLLRLGGGKGPCVGAVLEAAQKQVSRLPVPYTRQQEKVDVHCLSRCCTALLDFIQPFVEEVKKGDSKKGGPSAAANDGLRADIVKFCMMGLREPLLQAVLQGPNSSFWTFATGIMVILPAIQKPLPVLLFYQPMGKGEEPISKAASYSVESRACLAYLLFVQLIAMETFPAIFCPVFVLQCNMDYVKLLFTRKDESWLTKGLDLCEKSLERVEDSSLPVEILELRAFYTVPQNLVEIMTVCPIKHLKTKGLHVFQLFIDKLNGEAKHRFFRCMLKTSRHAGVEGLVIKNTKNQVDPAKCGKVSCWFSGEHLLSLLQLILSLPQGPQTDLLQGMDRVMESLNLLRFLLIKEKEQSSSKSMWAELCKLSDSYRKVLRVCLSLSRTYYGSELKTLRENQKNKAKERREALKLKKPVREINVRDEKLSNMSAVEQHQVLQCAMVTFDLMDSLVVRIEELMEDRAM</sequence>
<organism evidence="1 2">
    <name type="scientific">Clupea harengus</name>
    <name type="common">Atlantic herring</name>
    <dbReference type="NCBI Taxonomy" id="7950"/>
    <lineage>
        <taxon>Eukaryota</taxon>
        <taxon>Metazoa</taxon>
        <taxon>Chordata</taxon>
        <taxon>Craniata</taxon>
        <taxon>Vertebrata</taxon>
        <taxon>Euteleostomi</taxon>
        <taxon>Actinopterygii</taxon>
        <taxon>Neopterygii</taxon>
        <taxon>Teleostei</taxon>
        <taxon>Clupei</taxon>
        <taxon>Clupeiformes</taxon>
        <taxon>Clupeoidei</taxon>
        <taxon>Clupeidae</taxon>
        <taxon>Clupea</taxon>
    </lineage>
</organism>
<protein>
    <submittedName>
        <fullName evidence="2">Glomulin, FKBP associated protein b</fullName>
    </submittedName>
</protein>
<dbReference type="GeneID" id="105910698"/>
<proteinExistence type="predicted"/>
<name>A0A6P8G6K2_CLUHA</name>
<dbReference type="Proteomes" id="UP000515152">
    <property type="component" value="Chromosome 10"/>
</dbReference>
<dbReference type="PANTHER" id="PTHR15430">
    <property type="entry name" value="GLOMULIN"/>
    <property type="match status" value="1"/>
</dbReference>
<gene>
    <name evidence="2" type="primary">glmnb</name>
</gene>
<dbReference type="AlphaFoldDB" id="A0A6P8G6K2"/>
<dbReference type="GO" id="GO:0055105">
    <property type="term" value="F:ubiquitin-protein transferase inhibitor activity"/>
    <property type="evidence" value="ECO:0007669"/>
    <property type="project" value="TreeGrafter"/>
</dbReference>
<accession>A0A6P8G6K2</accession>
<dbReference type="OrthoDB" id="619536at2759"/>
<dbReference type="PANTHER" id="PTHR15430:SF1">
    <property type="entry name" value="GLOMULIN"/>
    <property type="match status" value="1"/>
</dbReference>
<dbReference type="RefSeq" id="XP_031431287.1">
    <property type="nucleotide sequence ID" value="XM_031575427.2"/>
</dbReference>
<dbReference type="Pfam" id="PF08568">
    <property type="entry name" value="Kinetochor_Ybp2"/>
    <property type="match status" value="1"/>
</dbReference>
<dbReference type="InterPro" id="IPR013877">
    <property type="entry name" value="YAP-bd/ALF4/Glomulin"/>
</dbReference>
<dbReference type="KEGG" id="char:105910698"/>
<dbReference type="InterPro" id="IPR019516">
    <property type="entry name" value="Glomulin/ALF4"/>
</dbReference>
<evidence type="ECO:0000313" key="2">
    <source>
        <dbReference type="RefSeq" id="XP_031431287.1"/>
    </source>
</evidence>
<evidence type="ECO:0000313" key="1">
    <source>
        <dbReference type="Proteomes" id="UP000515152"/>
    </source>
</evidence>
<keyword evidence="1" id="KW-1185">Reference proteome</keyword>